<dbReference type="EMBL" id="JBHSGD010000002">
    <property type="protein sequence ID" value="MFC4651683.1"/>
    <property type="molecule type" value="Genomic_DNA"/>
</dbReference>
<dbReference type="PANTHER" id="PTHR43479">
    <property type="entry name" value="ACREF/ENVCD OPERON REPRESSOR-RELATED"/>
    <property type="match status" value="1"/>
</dbReference>
<evidence type="ECO:0000313" key="4">
    <source>
        <dbReference type="EMBL" id="MFC4651683.1"/>
    </source>
</evidence>
<evidence type="ECO:0000256" key="2">
    <source>
        <dbReference type="PROSITE-ProRule" id="PRU00335"/>
    </source>
</evidence>
<dbReference type="InterPro" id="IPR009057">
    <property type="entry name" value="Homeodomain-like_sf"/>
</dbReference>
<protein>
    <submittedName>
        <fullName evidence="4">TetR/AcrR family transcriptional regulator</fullName>
    </submittedName>
</protein>
<organism evidence="4 5">
    <name type="scientific">Lactococcus nasutitermitis</name>
    <dbReference type="NCBI Taxonomy" id="1652957"/>
    <lineage>
        <taxon>Bacteria</taxon>
        <taxon>Bacillati</taxon>
        <taxon>Bacillota</taxon>
        <taxon>Bacilli</taxon>
        <taxon>Lactobacillales</taxon>
        <taxon>Streptococcaceae</taxon>
        <taxon>Lactococcus</taxon>
    </lineage>
</organism>
<dbReference type="SUPFAM" id="SSF46689">
    <property type="entry name" value="Homeodomain-like"/>
    <property type="match status" value="1"/>
</dbReference>
<sequence>MQTREKILVTARQLIEEKGALNVTVSEIAAKIGLTHAAIYKHFADKQTLLENIALSWLDNILSDIFPFKTKKENPADIVHDWLFTLTTAKNHAYFESPEMFSLYTTFISQNPVLESQHSEHLLDSLTKASHINDKEQLKAILQVFISFHHPAFAPYWKKQFQPDFEAIWTLIAPSFTTKK</sequence>
<dbReference type="Gene3D" id="1.10.357.10">
    <property type="entry name" value="Tetracycline Repressor, domain 2"/>
    <property type="match status" value="1"/>
</dbReference>
<dbReference type="RefSeq" id="WP_213536621.1">
    <property type="nucleotide sequence ID" value="NZ_BOVQ01000008.1"/>
</dbReference>
<name>A0ABV9JCG8_9LACT</name>
<gene>
    <name evidence="4" type="ORF">ACFO26_02040</name>
</gene>
<dbReference type="Proteomes" id="UP001595987">
    <property type="component" value="Unassembled WGS sequence"/>
</dbReference>
<evidence type="ECO:0000259" key="3">
    <source>
        <dbReference type="PROSITE" id="PS50977"/>
    </source>
</evidence>
<evidence type="ECO:0000256" key="1">
    <source>
        <dbReference type="ARBA" id="ARBA00023125"/>
    </source>
</evidence>
<feature type="DNA-binding region" description="H-T-H motif" evidence="2">
    <location>
        <begin position="24"/>
        <end position="43"/>
    </location>
</feature>
<evidence type="ECO:0000313" key="5">
    <source>
        <dbReference type="Proteomes" id="UP001595987"/>
    </source>
</evidence>
<dbReference type="InterPro" id="IPR001647">
    <property type="entry name" value="HTH_TetR"/>
</dbReference>
<dbReference type="InterPro" id="IPR050624">
    <property type="entry name" value="HTH-type_Tx_Regulator"/>
</dbReference>
<dbReference type="PANTHER" id="PTHR43479:SF11">
    <property type="entry name" value="ACREF_ENVCD OPERON REPRESSOR-RELATED"/>
    <property type="match status" value="1"/>
</dbReference>
<reference evidence="5" key="1">
    <citation type="journal article" date="2019" name="Int. J. Syst. Evol. Microbiol.">
        <title>The Global Catalogue of Microorganisms (GCM) 10K type strain sequencing project: providing services to taxonomists for standard genome sequencing and annotation.</title>
        <authorList>
            <consortium name="The Broad Institute Genomics Platform"/>
            <consortium name="The Broad Institute Genome Sequencing Center for Infectious Disease"/>
            <person name="Wu L."/>
            <person name="Ma J."/>
        </authorList>
    </citation>
    <scope>NUCLEOTIDE SEQUENCE [LARGE SCALE GENOMIC DNA]</scope>
    <source>
        <strain evidence="5">CCUG 63287</strain>
    </source>
</reference>
<feature type="domain" description="HTH tetR-type" evidence="3">
    <location>
        <begin position="1"/>
        <end position="61"/>
    </location>
</feature>
<keyword evidence="1 2" id="KW-0238">DNA-binding</keyword>
<comment type="caution">
    <text evidence="4">The sequence shown here is derived from an EMBL/GenBank/DDBJ whole genome shotgun (WGS) entry which is preliminary data.</text>
</comment>
<dbReference type="PRINTS" id="PR00455">
    <property type="entry name" value="HTHTETR"/>
</dbReference>
<dbReference type="Pfam" id="PF00440">
    <property type="entry name" value="TetR_N"/>
    <property type="match status" value="1"/>
</dbReference>
<proteinExistence type="predicted"/>
<dbReference type="PROSITE" id="PS50977">
    <property type="entry name" value="HTH_TETR_2"/>
    <property type="match status" value="1"/>
</dbReference>
<accession>A0ABV9JCG8</accession>
<keyword evidence="5" id="KW-1185">Reference proteome</keyword>